<name>A0A1I1LKR3_9RHOB</name>
<sequence length="200" mass="21585">MADHIRKLAALVGSRICHDLISPIGAIQNGVELLAMEGRSGPEMALIEDSVMNASARVRYMRIAFGIASEGQPVSRPEIQSILADMSRAGRVRYDWTLTQDCARSDAQHVFLAMMCLEAAMPRGGTILARGDDAHWLITGPAEDDRPSPALWSMLTGAEGVDPLPAQVQFALLPEILKDTGAQVEILRASSGLTLRLPRA</sequence>
<evidence type="ECO:0000313" key="2">
    <source>
        <dbReference type="EMBL" id="SFC73546.1"/>
    </source>
</evidence>
<evidence type="ECO:0000313" key="3">
    <source>
        <dbReference type="Proteomes" id="UP000231644"/>
    </source>
</evidence>
<feature type="domain" description="Histidine phosphotransferase ChpT C-terminal" evidence="1">
    <location>
        <begin position="77"/>
        <end position="187"/>
    </location>
</feature>
<dbReference type="STRING" id="517719.SAMN05421762_2000"/>
<dbReference type="InterPro" id="IPR036890">
    <property type="entry name" value="HATPase_C_sf"/>
</dbReference>
<dbReference type="InterPro" id="IPR018762">
    <property type="entry name" value="ChpT_C"/>
</dbReference>
<dbReference type="OrthoDB" id="9803702at2"/>
<protein>
    <submittedName>
        <fullName evidence="2">Histidine phosphotransferase ChpT</fullName>
    </submittedName>
</protein>
<proteinExistence type="predicted"/>
<gene>
    <name evidence="2" type="ORF">SAMN05421762_2000</name>
</gene>
<dbReference type="GO" id="GO:0016740">
    <property type="term" value="F:transferase activity"/>
    <property type="evidence" value="ECO:0007669"/>
    <property type="project" value="UniProtKB-KW"/>
</dbReference>
<accession>A0A1I1LKR3</accession>
<dbReference type="Pfam" id="PF10090">
    <property type="entry name" value="HPTransfase"/>
    <property type="match status" value="1"/>
</dbReference>
<dbReference type="EMBL" id="FOLX01000001">
    <property type="protein sequence ID" value="SFC73546.1"/>
    <property type="molecule type" value="Genomic_DNA"/>
</dbReference>
<dbReference type="Proteomes" id="UP000231644">
    <property type="component" value="Unassembled WGS sequence"/>
</dbReference>
<dbReference type="AlphaFoldDB" id="A0A1I1LKR3"/>
<evidence type="ECO:0000259" key="1">
    <source>
        <dbReference type="Pfam" id="PF10090"/>
    </source>
</evidence>
<organism evidence="2 3">
    <name type="scientific">Pseudooceanicola nitratireducens</name>
    <dbReference type="NCBI Taxonomy" id="517719"/>
    <lineage>
        <taxon>Bacteria</taxon>
        <taxon>Pseudomonadati</taxon>
        <taxon>Pseudomonadota</taxon>
        <taxon>Alphaproteobacteria</taxon>
        <taxon>Rhodobacterales</taxon>
        <taxon>Paracoccaceae</taxon>
        <taxon>Pseudooceanicola</taxon>
    </lineage>
</organism>
<dbReference type="RefSeq" id="WP_093453950.1">
    <property type="nucleotide sequence ID" value="NZ_FNZG01000004.1"/>
</dbReference>
<dbReference type="Gene3D" id="1.10.287.130">
    <property type="match status" value="1"/>
</dbReference>
<keyword evidence="2" id="KW-0808">Transferase</keyword>
<dbReference type="Gene3D" id="3.30.565.10">
    <property type="entry name" value="Histidine kinase-like ATPase, C-terminal domain"/>
    <property type="match status" value="1"/>
</dbReference>
<reference evidence="2 3" key="1">
    <citation type="submission" date="2016-10" db="EMBL/GenBank/DDBJ databases">
        <authorList>
            <person name="de Groot N.N."/>
        </authorList>
    </citation>
    <scope>NUCLEOTIDE SEQUENCE [LARGE SCALE GENOMIC DNA]</scope>
    <source>
        <strain evidence="2 3">DSM 29619</strain>
    </source>
</reference>
<keyword evidence="3" id="KW-1185">Reference proteome</keyword>